<dbReference type="EMBL" id="DUZY01000003">
    <property type="protein sequence ID" value="DAD32015.1"/>
    <property type="molecule type" value="Genomic_DNA"/>
</dbReference>
<keyword evidence="2" id="KW-1185">Reference proteome</keyword>
<accession>A0A822YLY5</accession>
<dbReference type="AlphaFoldDB" id="A0A822YLY5"/>
<proteinExistence type="predicted"/>
<organism evidence="1 2">
    <name type="scientific">Nelumbo nucifera</name>
    <name type="common">Sacred lotus</name>
    <dbReference type="NCBI Taxonomy" id="4432"/>
    <lineage>
        <taxon>Eukaryota</taxon>
        <taxon>Viridiplantae</taxon>
        <taxon>Streptophyta</taxon>
        <taxon>Embryophyta</taxon>
        <taxon>Tracheophyta</taxon>
        <taxon>Spermatophyta</taxon>
        <taxon>Magnoliopsida</taxon>
        <taxon>Proteales</taxon>
        <taxon>Nelumbonaceae</taxon>
        <taxon>Nelumbo</taxon>
    </lineage>
</organism>
<sequence length="23" mass="2504">MGVFVNCYTRGRGEEEAGWEGGV</sequence>
<comment type="caution">
    <text evidence="1">The sequence shown here is derived from an EMBL/GenBank/DDBJ whole genome shotgun (WGS) entry which is preliminary data.</text>
</comment>
<dbReference type="Proteomes" id="UP000607653">
    <property type="component" value="Unassembled WGS sequence"/>
</dbReference>
<reference evidence="1 2" key="1">
    <citation type="journal article" date="2020" name="Mol. Biol. Evol.">
        <title>Distinct Expression and Methylation Patterns for Genes with Different Fates following a Single Whole-Genome Duplication in Flowering Plants.</title>
        <authorList>
            <person name="Shi T."/>
            <person name="Rahmani R.S."/>
            <person name="Gugger P.F."/>
            <person name="Wang M."/>
            <person name="Li H."/>
            <person name="Zhang Y."/>
            <person name="Li Z."/>
            <person name="Wang Q."/>
            <person name="Van de Peer Y."/>
            <person name="Marchal K."/>
            <person name="Chen J."/>
        </authorList>
    </citation>
    <scope>NUCLEOTIDE SEQUENCE [LARGE SCALE GENOMIC DNA]</scope>
    <source>
        <tissue evidence="1">Leaf</tissue>
    </source>
</reference>
<evidence type="ECO:0000313" key="1">
    <source>
        <dbReference type="EMBL" id="DAD32015.1"/>
    </source>
</evidence>
<name>A0A822YLY5_NELNU</name>
<evidence type="ECO:0000313" key="2">
    <source>
        <dbReference type="Proteomes" id="UP000607653"/>
    </source>
</evidence>
<protein>
    <submittedName>
        <fullName evidence="1">Uncharacterized protein</fullName>
    </submittedName>
</protein>
<gene>
    <name evidence="1" type="ORF">HUJ06_010866</name>
</gene>